<sequence>MGGQSPDTGRERLLTSSIIPDECDRVLEDRKPVEDTRPCLQDRIQWRTQDGMAVFKDNEVTVAIVGGRSDAGRRERRLGGVGRRGVLTGGEKLHNDDAGETELVEDFGCRNGGRSCSVRELGSTLLSFVTLPHGHEESDPKVAQLGGEAKTRLVVEAGPTVGAAP</sequence>
<protein>
    <submittedName>
        <fullName evidence="1">Uncharacterized protein</fullName>
    </submittedName>
</protein>
<organism evidence="1 2">
    <name type="scientific">Stylosanthes scabra</name>
    <dbReference type="NCBI Taxonomy" id="79078"/>
    <lineage>
        <taxon>Eukaryota</taxon>
        <taxon>Viridiplantae</taxon>
        <taxon>Streptophyta</taxon>
        <taxon>Embryophyta</taxon>
        <taxon>Tracheophyta</taxon>
        <taxon>Spermatophyta</taxon>
        <taxon>Magnoliopsida</taxon>
        <taxon>eudicotyledons</taxon>
        <taxon>Gunneridae</taxon>
        <taxon>Pentapetalae</taxon>
        <taxon>rosids</taxon>
        <taxon>fabids</taxon>
        <taxon>Fabales</taxon>
        <taxon>Fabaceae</taxon>
        <taxon>Papilionoideae</taxon>
        <taxon>50 kb inversion clade</taxon>
        <taxon>dalbergioids sensu lato</taxon>
        <taxon>Dalbergieae</taxon>
        <taxon>Pterocarpus clade</taxon>
        <taxon>Stylosanthes</taxon>
    </lineage>
</organism>
<dbReference type="Proteomes" id="UP001341840">
    <property type="component" value="Unassembled WGS sequence"/>
</dbReference>
<evidence type="ECO:0000313" key="1">
    <source>
        <dbReference type="EMBL" id="MED6200230.1"/>
    </source>
</evidence>
<keyword evidence="2" id="KW-1185">Reference proteome</keyword>
<gene>
    <name evidence="1" type="ORF">PIB30_083130</name>
</gene>
<comment type="caution">
    <text evidence="1">The sequence shown here is derived from an EMBL/GenBank/DDBJ whole genome shotgun (WGS) entry which is preliminary data.</text>
</comment>
<accession>A0ABU6XQP3</accession>
<reference evidence="1 2" key="1">
    <citation type="journal article" date="2023" name="Plants (Basel)">
        <title>Bridging the Gap: Combining Genomics and Transcriptomics Approaches to Understand Stylosanthes scabra, an Orphan Legume from the Brazilian Caatinga.</title>
        <authorList>
            <person name="Ferreira-Neto J.R.C."/>
            <person name="da Silva M.D."/>
            <person name="Binneck E."/>
            <person name="de Melo N.F."/>
            <person name="da Silva R.H."/>
            <person name="de Melo A.L.T.M."/>
            <person name="Pandolfi V."/>
            <person name="Bustamante F.O."/>
            <person name="Brasileiro-Vidal A.C."/>
            <person name="Benko-Iseppon A.M."/>
        </authorList>
    </citation>
    <scope>NUCLEOTIDE SEQUENCE [LARGE SCALE GENOMIC DNA]</scope>
    <source>
        <tissue evidence="1">Leaves</tissue>
    </source>
</reference>
<name>A0ABU6XQP3_9FABA</name>
<proteinExistence type="predicted"/>
<evidence type="ECO:0000313" key="2">
    <source>
        <dbReference type="Proteomes" id="UP001341840"/>
    </source>
</evidence>
<dbReference type="EMBL" id="JASCZI010212752">
    <property type="protein sequence ID" value="MED6200230.1"/>
    <property type="molecule type" value="Genomic_DNA"/>
</dbReference>